<evidence type="ECO:0000256" key="6">
    <source>
        <dbReference type="ARBA" id="ARBA00023242"/>
    </source>
</evidence>
<evidence type="ECO:0000313" key="10">
    <source>
        <dbReference type="Proteomes" id="UP001162164"/>
    </source>
</evidence>
<evidence type="ECO:0000256" key="5">
    <source>
        <dbReference type="ARBA" id="ARBA00022833"/>
    </source>
</evidence>
<dbReference type="SMART" id="SM00355">
    <property type="entry name" value="ZnF_C2H2"/>
    <property type="match status" value="4"/>
</dbReference>
<evidence type="ECO:0000256" key="7">
    <source>
        <dbReference type="PROSITE-ProRule" id="PRU00042"/>
    </source>
</evidence>
<reference evidence="9" key="1">
    <citation type="journal article" date="2023" name="Insect Mol. Biol.">
        <title>Genome sequencing provides insights into the evolution of gene families encoding plant cell wall-degrading enzymes in longhorned beetles.</title>
        <authorList>
            <person name="Shin N.R."/>
            <person name="Okamura Y."/>
            <person name="Kirsch R."/>
            <person name="Pauchet Y."/>
        </authorList>
    </citation>
    <scope>NUCLEOTIDE SEQUENCE</scope>
    <source>
        <strain evidence="9">MMC_N1</strain>
    </source>
</reference>
<feature type="domain" description="C2H2-type" evidence="8">
    <location>
        <begin position="39"/>
        <end position="66"/>
    </location>
</feature>
<dbReference type="InterPro" id="IPR050888">
    <property type="entry name" value="ZnF_C2H2-type_TF"/>
</dbReference>
<proteinExistence type="predicted"/>
<name>A0ABQ9JTM6_9CUCU</name>
<evidence type="ECO:0000313" key="9">
    <source>
        <dbReference type="EMBL" id="KAJ8980919.1"/>
    </source>
</evidence>
<evidence type="ECO:0000256" key="1">
    <source>
        <dbReference type="ARBA" id="ARBA00004123"/>
    </source>
</evidence>
<evidence type="ECO:0000256" key="2">
    <source>
        <dbReference type="ARBA" id="ARBA00022723"/>
    </source>
</evidence>
<dbReference type="PROSITE" id="PS50157">
    <property type="entry name" value="ZINC_FINGER_C2H2_2"/>
    <property type="match status" value="2"/>
</dbReference>
<dbReference type="PROSITE" id="PS00028">
    <property type="entry name" value="ZINC_FINGER_C2H2_1"/>
    <property type="match status" value="2"/>
</dbReference>
<comment type="subcellular location">
    <subcellularLocation>
        <location evidence="1">Nucleus</location>
    </subcellularLocation>
</comment>
<organism evidence="9 10">
    <name type="scientific">Molorchus minor</name>
    <dbReference type="NCBI Taxonomy" id="1323400"/>
    <lineage>
        <taxon>Eukaryota</taxon>
        <taxon>Metazoa</taxon>
        <taxon>Ecdysozoa</taxon>
        <taxon>Arthropoda</taxon>
        <taxon>Hexapoda</taxon>
        <taxon>Insecta</taxon>
        <taxon>Pterygota</taxon>
        <taxon>Neoptera</taxon>
        <taxon>Endopterygota</taxon>
        <taxon>Coleoptera</taxon>
        <taxon>Polyphaga</taxon>
        <taxon>Cucujiformia</taxon>
        <taxon>Chrysomeloidea</taxon>
        <taxon>Cerambycidae</taxon>
        <taxon>Lamiinae</taxon>
        <taxon>Monochamini</taxon>
        <taxon>Molorchus</taxon>
    </lineage>
</organism>
<keyword evidence="3" id="KW-0677">Repeat</keyword>
<dbReference type="Gene3D" id="3.30.160.60">
    <property type="entry name" value="Classic Zinc Finger"/>
    <property type="match status" value="2"/>
</dbReference>
<dbReference type="SUPFAM" id="SSF57667">
    <property type="entry name" value="beta-beta-alpha zinc fingers"/>
    <property type="match status" value="1"/>
</dbReference>
<dbReference type="InterPro" id="IPR036236">
    <property type="entry name" value="Znf_C2H2_sf"/>
</dbReference>
<dbReference type="Proteomes" id="UP001162164">
    <property type="component" value="Unassembled WGS sequence"/>
</dbReference>
<keyword evidence="5" id="KW-0862">Zinc</keyword>
<keyword evidence="4 7" id="KW-0863">Zinc-finger</keyword>
<protein>
    <recommendedName>
        <fullName evidence="8">C2H2-type domain-containing protein</fullName>
    </recommendedName>
</protein>
<dbReference type="Pfam" id="PF00096">
    <property type="entry name" value="zf-C2H2"/>
    <property type="match status" value="2"/>
</dbReference>
<accession>A0ABQ9JTM6</accession>
<dbReference type="InterPro" id="IPR013087">
    <property type="entry name" value="Znf_C2H2_type"/>
</dbReference>
<feature type="domain" description="C2H2-type" evidence="8">
    <location>
        <begin position="90"/>
        <end position="117"/>
    </location>
</feature>
<evidence type="ECO:0000256" key="4">
    <source>
        <dbReference type="ARBA" id="ARBA00022771"/>
    </source>
</evidence>
<keyword evidence="6" id="KW-0539">Nucleus</keyword>
<sequence length="158" mass="18260">MLNQGDEPVDDSLYSCPDCGGMYSTAEWHKHLNEKHELKTCNECGKIFQFQTELDQHRSVHLNLKVYRDSKTQSYKSTMISPGSDNEVMLMCEVCDKMFTTKEELKEHKLEHGEIVPKLEATEEMDNVDGEHKYSCKPCNKVYSSYGGIWDHNKEKTS</sequence>
<evidence type="ECO:0000259" key="8">
    <source>
        <dbReference type="PROSITE" id="PS50157"/>
    </source>
</evidence>
<keyword evidence="2" id="KW-0479">Metal-binding</keyword>
<dbReference type="PANTHER" id="PTHR24406">
    <property type="entry name" value="TRANSCRIPTIONAL REPRESSOR CTCFL-RELATED"/>
    <property type="match status" value="1"/>
</dbReference>
<evidence type="ECO:0000256" key="3">
    <source>
        <dbReference type="ARBA" id="ARBA00022737"/>
    </source>
</evidence>
<comment type="caution">
    <text evidence="9">The sequence shown here is derived from an EMBL/GenBank/DDBJ whole genome shotgun (WGS) entry which is preliminary data.</text>
</comment>
<keyword evidence="10" id="KW-1185">Reference proteome</keyword>
<gene>
    <name evidence="9" type="ORF">NQ317_011560</name>
</gene>
<dbReference type="EMBL" id="JAPWTJ010000222">
    <property type="protein sequence ID" value="KAJ8980919.1"/>
    <property type="molecule type" value="Genomic_DNA"/>
</dbReference>